<name>A0ABP0Q650_9DINO</name>
<dbReference type="Proteomes" id="UP001642464">
    <property type="component" value="Unassembled WGS sequence"/>
</dbReference>
<keyword evidence="2" id="KW-0479">Metal-binding</keyword>
<dbReference type="PANTHER" id="PTHR13037">
    <property type="entry name" value="FORMIN"/>
    <property type="match status" value="1"/>
</dbReference>
<keyword evidence="2" id="KW-0862">Zinc</keyword>
<comment type="caution">
    <text evidence="5">The sequence shown here is derived from an EMBL/GenBank/DDBJ whole genome shotgun (WGS) entry which is preliminary data.</text>
</comment>
<keyword evidence="2" id="KW-0863">Zinc-finger</keyword>
<feature type="region of interest" description="Disordered" evidence="3">
    <location>
        <begin position="1156"/>
        <end position="1268"/>
    </location>
</feature>
<accession>A0ABP0Q650</accession>
<evidence type="ECO:0000313" key="5">
    <source>
        <dbReference type="EMBL" id="CAK9082490.1"/>
    </source>
</evidence>
<feature type="zinc finger region" description="C3H1-type" evidence="2">
    <location>
        <begin position="1485"/>
        <end position="1507"/>
    </location>
</feature>
<dbReference type="PANTHER" id="PTHR13037:SF24">
    <property type="entry name" value="POLYCOMB PROTEIN PCL-RELATED"/>
    <property type="match status" value="1"/>
</dbReference>
<keyword evidence="1" id="KW-0945">Host-virus interaction</keyword>
<feature type="compositionally biased region" description="Low complexity" evidence="3">
    <location>
        <begin position="1394"/>
        <end position="1425"/>
    </location>
</feature>
<proteinExistence type="predicted"/>
<feature type="compositionally biased region" description="Pro residues" evidence="3">
    <location>
        <begin position="1430"/>
        <end position="1461"/>
    </location>
</feature>
<feature type="compositionally biased region" description="Basic residues" evidence="3">
    <location>
        <begin position="1246"/>
        <end position="1255"/>
    </location>
</feature>
<feature type="domain" description="C3H1-type" evidence="4">
    <location>
        <begin position="1485"/>
        <end position="1507"/>
    </location>
</feature>
<feature type="compositionally biased region" description="Polar residues" evidence="3">
    <location>
        <begin position="1597"/>
        <end position="1618"/>
    </location>
</feature>
<evidence type="ECO:0000313" key="6">
    <source>
        <dbReference type="Proteomes" id="UP001642464"/>
    </source>
</evidence>
<dbReference type="InterPro" id="IPR000571">
    <property type="entry name" value="Znf_CCCH"/>
</dbReference>
<feature type="compositionally biased region" description="Pro residues" evidence="3">
    <location>
        <begin position="1562"/>
        <end position="1573"/>
    </location>
</feature>
<dbReference type="SUPFAM" id="SSF48452">
    <property type="entry name" value="TPR-like"/>
    <property type="match status" value="1"/>
</dbReference>
<feature type="compositionally biased region" description="Pro residues" evidence="3">
    <location>
        <begin position="1532"/>
        <end position="1554"/>
    </location>
</feature>
<feature type="compositionally biased region" description="Acidic residues" evidence="3">
    <location>
        <begin position="1369"/>
        <end position="1386"/>
    </location>
</feature>
<sequence length="1630" mass="178420">MAFLELRKLDEALADTTKAMELQPRLATAHLYNAYVLVELGCAQGAAKLVERGMSKMGAAARLNSKLELNQVFQRYHQKAAGVLNRNAQMRAVAQLSTRDRVHRPGAPRPAAMVSPKAFDEKRLLWFLGDLTSVLVSLDPSVLKGPVDLCKMIRDRKSVKQCRDAVLFLEKRLHMPPAWEADRTIWERSMEEATGLQSLQLALHSLVTALGADSFESDFASFAERTRVAVMQVIGEGDAALSLVHGSAQRLASRLVGQCLLVSVPLPVLVLLDSYLDLKRQFDGDATEGSPAAAALAETETELSSWLDIGRVRHCSEPGMLRGCAFPPVNMGRRFLAAKATQRQEELAERLAGFLEPVSSAKNDAGFAYLPMFDVETGFSLWNLVPEELPPEHDAVPSQCRCAGDGSPEQRHGTSFAQEAEAWASLKPEDRASLARVAFSDLDEELNASVDSDNTPVGPFKKLFPELAVEWQHVALSRIQEYQDRLRRLVEGTNCGRSKNEVPGKGDENMHPDEAKLLALVGSTASEWRDLATKVDECASELAHSEMDHFVSNVFERGVEHCVGLDPMVCAMENAVQDTIFADTPVAFPEISLLVEQVHYTYPSTMTDAHGLIHQCDADGVPYSLARPLGALGRNASQTLQVDVAGETTVLRTSSGSLALSGPAMNDQARRCGALLLGVTEQAKRWGQQQKGGFMDPVESYQAERVSVLESAMSYQSSVLCKKVLDGVVSLCGLLDLANKQSEQANETDLASKTESFGALVIGVIKLCAKMQPCEGKAGELLEVLIDSPTKHNTFCQQLAQCEAKHVRLDQARKGVAHTVNENEQNGTNERPFPVTGGGRDILHSIRAQASKAGREAKTEESKRTKLEEAELQFSVVATQFAKGNLNIVKRLAEELLIASGVPCSGSSEEAPPSAWAKCAELIQQVVIQKNLPEHEAQAIMWKQDQFWEAQTSGAQVMEIGKEEARRIARTAEVLQNVFLSAEEAGQDLQNDMYWLMLRAKEVLSQSVASVSLDGGEAVVASAADNRSSKRNTEPNLGKAEKLLHEIVAKIARSLRWQRIGRTEQALAPDHLKNLQTHANLILMQREREFGKAVHRFAQEQANLLRTAHSRNQLLYSLVSRIVVRRLRDLAEESRKNRVALADLLQEEDMARSRKAKKKGAEVVELAENEQGAKKSELASDFANSQSSESSKTDEARQEPVQGFDAYDEPEIWTTVVHSKKAKTSSSVVAGGSRPSKKSTPEAKPKKAPQPKHKKMSEFKAKQTVGPKPEEPMLVAAATEIAAVAVVSGKDASNSMRREEKSKAAELAVQASVEQPALGSQGALEESTMDDVELASTVVDAAGNEDGDPSTELEGTNKVVHVPSTQQDNGEELQLDNVEQDSEEALDNQPPEQPQMQPQPTQQTQQVQEMQQQPMPSPVPQDQQQHAMPQPLPPVNPGFPHPQMMSPPMPRPPHQQPPPQMMPAFVQMMPLPPPPPPELQDVWRICRYHLDGSCRYGDSCRSVHMSASRLYDLTRMWVEKHQQFQQHQAAMPRPPPSFARGPMGPPAPPPPPQQPIYGHFPGSPPPLPGPPQVPFVQQPMPIPPPPAVSGVPLQLPVQDQATEQPATQDRQQPGQPAATQADVPLADDVG</sequence>
<dbReference type="InterPro" id="IPR011990">
    <property type="entry name" value="TPR-like_helical_dom_sf"/>
</dbReference>
<gene>
    <name evidence="5" type="ORF">SCF082_LOCUS39204</name>
</gene>
<dbReference type="EMBL" id="CAXAMM010038966">
    <property type="protein sequence ID" value="CAK9082490.1"/>
    <property type="molecule type" value="Genomic_DNA"/>
</dbReference>
<reference evidence="5 6" key="1">
    <citation type="submission" date="2024-02" db="EMBL/GenBank/DDBJ databases">
        <authorList>
            <person name="Chen Y."/>
            <person name="Shah S."/>
            <person name="Dougan E. K."/>
            <person name="Thang M."/>
            <person name="Chan C."/>
        </authorList>
    </citation>
    <scope>NUCLEOTIDE SEQUENCE [LARGE SCALE GENOMIC DNA]</scope>
</reference>
<evidence type="ECO:0000259" key="4">
    <source>
        <dbReference type="PROSITE" id="PS50103"/>
    </source>
</evidence>
<evidence type="ECO:0000256" key="2">
    <source>
        <dbReference type="PROSITE-ProRule" id="PRU00723"/>
    </source>
</evidence>
<evidence type="ECO:0000256" key="3">
    <source>
        <dbReference type="SAM" id="MobiDB-lite"/>
    </source>
</evidence>
<dbReference type="PROSITE" id="PS50103">
    <property type="entry name" value="ZF_C3H1"/>
    <property type="match status" value="1"/>
</dbReference>
<dbReference type="Gene3D" id="1.25.40.10">
    <property type="entry name" value="Tetratricopeptide repeat domain"/>
    <property type="match status" value="1"/>
</dbReference>
<feature type="region of interest" description="Disordered" evidence="3">
    <location>
        <begin position="1525"/>
        <end position="1630"/>
    </location>
</feature>
<protein>
    <submittedName>
        <fullName evidence="5">Centromere protein J</fullName>
    </submittedName>
</protein>
<feature type="region of interest" description="Disordered" evidence="3">
    <location>
        <begin position="1291"/>
        <end position="1462"/>
    </location>
</feature>
<evidence type="ECO:0000256" key="1">
    <source>
        <dbReference type="ARBA" id="ARBA00022581"/>
    </source>
</evidence>
<organism evidence="5 6">
    <name type="scientific">Durusdinium trenchii</name>
    <dbReference type="NCBI Taxonomy" id="1381693"/>
    <lineage>
        <taxon>Eukaryota</taxon>
        <taxon>Sar</taxon>
        <taxon>Alveolata</taxon>
        <taxon>Dinophyceae</taxon>
        <taxon>Suessiales</taxon>
        <taxon>Symbiodiniaceae</taxon>
        <taxon>Durusdinium</taxon>
    </lineage>
</organism>
<keyword evidence="6" id="KW-1185">Reference proteome</keyword>